<evidence type="ECO:0000256" key="2">
    <source>
        <dbReference type="ARBA" id="ARBA00009175"/>
    </source>
</evidence>
<comment type="subunit">
    <text evidence="11">The complex is composed of two ATP-binding proteins (ModC), two transmembrane proteins (ModB) and a solute-binding protein (ModA).</text>
</comment>
<protein>
    <recommendedName>
        <fullName evidence="12">Molybdate-binding protein ModA</fullName>
    </recommendedName>
    <alternativeName>
        <fullName evidence="13">Molybdate/tungstate-binding protein ModA</fullName>
    </alternativeName>
</protein>
<evidence type="ECO:0000256" key="14">
    <source>
        <dbReference type="PIRSR" id="PIRSR004846-1"/>
    </source>
</evidence>
<feature type="chain" id="PRO_5011664586" description="Molybdate-binding protein ModA" evidence="15">
    <location>
        <begin position="23"/>
        <end position="251"/>
    </location>
</feature>
<organism evidence="16 17">
    <name type="scientific">Methylophaga sulfidovorans</name>
    <dbReference type="NCBI Taxonomy" id="45496"/>
    <lineage>
        <taxon>Bacteria</taxon>
        <taxon>Pseudomonadati</taxon>
        <taxon>Pseudomonadota</taxon>
        <taxon>Gammaproteobacteria</taxon>
        <taxon>Thiotrichales</taxon>
        <taxon>Piscirickettsiaceae</taxon>
        <taxon>Methylophaga</taxon>
    </lineage>
</organism>
<dbReference type="PANTHER" id="PTHR30632:SF14">
    <property type="entry name" value="TUNGSTATE_MOLYBDATE_CHROMATE-BINDING PROTEIN MODA"/>
    <property type="match status" value="1"/>
</dbReference>
<accession>A0A1I3UPK9</accession>
<dbReference type="SUPFAM" id="SSF53850">
    <property type="entry name" value="Periplasmic binding protein-like II"/>
    <property type="match status" value="1"/>
</dbReference>
<keyword evidence="3" id="KW-0813">Transport</keyword>
<dbReference type="STRING" id="45496.SAMN04488079_10214"/>
<evidence type="ECO:0000256" key="1">
    <source>
        <dbReference type="ARBA" id="ARBA00004236"/>
    </source>
</evidence>
<sequence>MTTLQKYLTALFFLFAISNVQAQTVMVAVAANFTKPMQEIAAAFEEETGNKTVLSFASSGKFFAQIKNGAPFDVFLSADTAKPLALEEAGLSVKDTRFTYAKGALILWSPKPDFVDSQSSDVLKTDQFKHLSLANPKLAPYGLAAIETLNNLSVYEDVAKKIVMGENIAQAYQFVATHNAQLGFVALSQVMKQGKLSSGSGWIVPKDLYSPIRQDAVLLKKAEHNDAAKALLDYLKSDKVLAIIESYGYSH</sequence>
<keyword evidence="7 15" id="KW-0732">Signal</keyword>
<keyword evidence="17" id="KW-1185">Reference proteome</keyword>
<evidence type="ECO:0000256" key="8">
    <source>
        <dbReference type="ARBA" id="ARBA00023136"/>
    </source>
</evidence>
<comment type="function">
    <text evidence="10">Involved in the transport of molybdenum into the cell. Part of the binding-protein-dependent transport system ModABCD.</text>
</comment>
<dbReference type="InterPro" id="IPR050682">
    <property type="entry name" value="ModA/WtpA"/>
</dbReference>
<dbReference type="Pfam" id="PF13531">
    <property type="entry name" value="SBP_bac_11"/>
    <property type="match status" value="1"/>
</dbReference>
<gene>
    <name evidence="16" type="ORF">SAMN04488079_10214</name>
</gene>
<dbReference type="InterPro" id="IPR005950">
    <property type="entry name" value="ModA"/>
</dbReference>
<keyword evidence="8" id="KW-0472">Membrane</keyword>
<evidence type="ECO:0000256" key="12">
    <source>
        <dbReference type="ARBA" id="ARBA00073171"/>
    </source>
</evidence>
<dbReference type="NCBIfam" id="TIGR01256">
    <property type="entry name" value="modA"/>
    <property type="match status" value="1"/>
</dbReference>
<dbReference type="PIRSF" id="PIRSF004846">
    <property type="entry name" value="ModA"/>
    <property type="match status" value="1"/>
</dbReference>
<name>A0A1I3UPK9_9GAMM</name>
<dbReference type="Proteomes" id="UP000198924">
    <property type="component" value="Unassembled WGS sequence"/>
</dbReference>
<dbReference type="EMBL" id="FOSH01000002">
    <property type="protein sequence ID" value="SFJ83801.1"/>
    <property type="molecule type" value="Genomic_DNA"/>
</dbReference>
<evidence type="ECO:0000256" key="9">
    <source>
        <dbReference type="ARBA" id="ARBA00023245"/>
    </source>
</evidence>
<evidence type="ECO:0000256" key="13">
    <source>
        <dbReference type="ARBA" id="ARBA00078141"/>
    </source>
</evidence>
<comment type="similarity">
    <text evidence="2">Belongs to the bacterial solute-binding protein ModA family.</text>
</comment>
<dbReference type="GO" id="GO:0005886">
    <property type="term" value="C:plasma membrane"/>
    <property type="evidence" value="ECO:0007669"/>
    <property type="project" value="UniProtKB-SubCell"/>
</dbReference>
<reference evidence="17" key="1">
    <citation type="submission" date="2016-10" db="EMBL/GenBank/DDBJ databases">
        <authorList>
            <person name="Varghese N."/>
            <person name="Submissions S."/>
        </authorList>
    </citation>
    <scope>NUCLEOTIDE SEQUENCE [LARGE SCALE GENOMIC DNA]</scope>
    <source>
        <strain evidence="17">DSM 11578</strain>
    </source>
</reference>
<dbReference type="CDD" id="cd13539">
    <property type="entry name" value="PBP2_AvModA"/>
    <property type="match status" value="1"/>
</dbReference>
<evidence type="ECO:0000256" key="6">
    <source>
        <dbReference type="ARBA" id="ARBA00022723"/>
    </source>
</evidence>
<evidence type="ECO:0000256" key="11">
    <source>
        <dbReference type="ARBA" id="ARBA00062515"/>
    </source>
</evidence>
<evidence type="ECO:0000256" key="5">
    <source>
        <dbReference type="ARBA" id="ARBA00022505"/>
    </source>
</evidence>
<proteinExistence type="inferred from homology"/>
<dbReference type="PANTHER" id="PTHR30632">
    <property type="entry name" value="MOLYBDATE-BINDING PERIPLASMIC PROTEIN"/>
    <property type="match status" value="1"/>
</dbReference>
<dbReference type="RefSeq" id="WP_091711416.1">
    <property type="nucleotide sequence ID" value="NZ_FOSH01000002.1"/>
</dbReference>
<keyword evidence="9" id="KW-0826">Tungsten</keyword>
<dbReference type="FunFam" id="3.40.190.10:FF:000030">
    <property type="entry name" value="Molybdate ABC transporter substrate-binding protein"/>
    <property type="match status" value="1"/>
</dbReference>
<dbReference type="GO" id="GO:0015689">
    <property type="term" value="P:molybdate ion transport"/>
    <property type="evidence" value="ECO:0007669"/>
    <property type="project" value="InterPro"/>
</dbReference>
<feature type="binding site" evidence="14">
    <location>
        <position position="59"/>
    </location>
    <ligand>
        <name>molybdate</name>
        <dbReference type="ChEBI" id="CHEBI:36264"/>
    </ligand>
</feature>
<evidence type="ECO:0000313" key="17">
    <source>
        <dbReference type="Proteomes" id="UP000198924"/>
    </source>
</evidence>
<keyword evidence="6 14" id="KW-0479">Metal-binding</keyword>
<dbReference type="InterPro" id="IPR044084">
    <property type="entry name" value="AvModA-like_subst-bd"/>
</dbReference>
<dbReference type="OrthoDB" id="9785015at2"/>
<dbReference type="GO" id="GO:0046872">
    <property type="term" value="F:metal ion binding"/>
    <property type="evidence" value="ECO:0007669"/>
    <property type="project" value="UniProtKB-KW"/>
</dbReference>
<dbReference type="FunFam" id="3.40.190.10:FF:000035">
    <property type="entry name" value="Molybdate ABC transporter substrate-binding protein"/>
    <property type="match status" value="1"/>
</dbReference>
<evidence type="ECO:0000256" key="3">
    <source>
        <dbReference type="ARBA" id="ARBA00022448"/>
    </source>
</evidence>
<dbReference type="GO" id="GO:1901359">
    <property type="term" value="F:tungstate binding"/>
    <property type="evidence" value="ECO:0007669"/>
    <property type="project" value="UniProtKB-ARBA"/>
</dbReference>
<feature type="binding site" evidence="14">
    <location>
        <position position="168"/>
    </location>
    <ligand>
        <name>molybdate</name>
        <dbReference type="ChEBI" id="CHEBI:36264"/>
    </ligand>
</feature>
<evidence type="ECO:0000256" key="7">
    <source>
        <dbReference type="ARBA" id="ARBA00022729"/>
    </source>
</evidence>
<evidence type="ECO:0000256" key="4">
    <source>
        <dbReference type="ARBA" id="ARBA00022475"/>
    </source>
</evidence>
<dbReference type="AlphaFoldDB" id="A0A1I3UPK9"/>
<keyword evidence="5 14" id="KW-0500">Molybdenum</keyword>
<comment type="subcellular location">
    <subcellularLocation>
        <location evidence="1">Cell membrane</location>
    </subcellularLocation>
</comment>
<evidence type="ECO:0000256" key="15">
    <source>
        <dbReference type="SAM" id="SignalP"/>
    </source>
</evidence>
<evidence type="ECO:0000313" key="16">
    <source>
        <dbReference type="EMBL" id="SFJ83801.1"/>
    </source>
</evidence>
<keyword evidence="4" id="KW-1003">Cell membrane</keyword>
<dbReference type="Gene3D" id="3.40.190.10">
    <property type="entry name" value="Periplasmic binding protein-like II"/>
    <property type="match status" value="2"/>
</dbReference>
<dbReference type="GO" id="GO:0030973">
    <property type="term" value="F:molybdate ion binding"/>
    <property type="evidence" value="ECO:0007669"/>
    <property type="project" value="InterPro"/>
</dbReference>
<evidence type="ECO:0000256" key="10">
    <source>
        <dbReference type="ARBA" id="ARBA00056002"/>
    </source>
</evidence>
<feature type="signal peptide" evidence="15">
    <location>
        <begin position="1"/>
        <end position="22"/>
    </location>
</feature>